<feature type="binding site" evidence="2">
    <location>
        <position position="412"/>
    </location>
    <ligand>
        <name>Fe cation</name>
        <dbReference type="ChEBI" id="CHEBI:24875"/>
    </ligand>
</feature>
<feature type="domain" description="HTH cro/C1-type" evidence="3">
    <location>
        <begin position="14"/>
        <end position="57"/>
    </location>
</feature>
<feature type="binding site" evidence="2">
    <location>
        <position position="454"/>
    </location>
    <ligand>
        <name>Fe cation</name>
        <dbReference type="ChEBI" id="CHEBI:24875"/>
    </ligand>
</feature>
<dbReference type="SUPFAM" id="SSF56420">
    <property type="entry name" value="Peptide deformylase"/>
    <property type="match status" value="1"/>
</dbReference>
<feature type="active site" evidence="2">
    <location>
        <position position="455"/>
    </location>
</feature>
<keyword evidence="2" id="KW-0648">Protein biosynthesis</keyword>
<evidence type="ECO:0000256" key="1">
    <source>
        <dbReference type="ARBA" id="ARBA00010759"/>
    </source>
</evidence>
<dbReference type="SMART" id="SM00530">
    <property type="entry name" value="HTH_XRE"/>
    <property type="match status" value="1"/>
</dbReference>
<reference evidence="5" key="1">
    <citation type="submission" date="2019-10" db="EMBL/GenBank/DDBJ databases">
        <title>Streptomyces sp. nov., a novel actinobacterium isolated from alkaline environment.</title>
        <authorList>
            <person name="Golinska P."/>
        </authorList>
    </citation>
    <scope>NUCLEOTIDE SEQUENCE [LARGE SCALE GENOMIC DNA]</scope>
    <source>
        <strain evidence="5">DSM 42118</strain>
    </source>
</reference>
<dbReference type="InterPro" id="IPR010982">
    <property type="entry name" value="Lambda_DNA-bd_dom_sf"/>
</dbReference>
<evidence type="ECO:0000313" key="5">
    <source>
        <dbReference type="Proteomes" id="UP000538929"/>
    </source>
</evidence>
<dbReference type="SUPFAM" id="SSF47413">
    <property type="entry name" value="lambda repressor-like DNA-binding domains"/>
    <property type="match status" value="1"/>
</dbReference>
<comment type="function">
    <text evidence="2">Removes the formyl group from the N-terminal Met of newly synthesized proteins. Requires at least a dipeptide for an efficient rate of reaction. N-terminal L-methionine is a prerequisite for activity but the enzyme has broad specificity at other positions.</text>
</comment>
<comment type="cofactor">
    <cofactor evidence="2">
        <name>Fe(2+)</name>
        <dbReference type="ChEBI" id="CHEBI:29033"/>
    </cofactor>
    <text evidence="2">Binds 1 Fe(2+) ion.</text>
</comment>
<comment type="similarity">
    <text evidence="1 2">Belongs to the polypeptide deformylase family.</text>
</comment>
<evidence type="ECO:0000313" key="4">
    <source>
        <dbReference type="EMBL" id="MBB0243028.1"/>
    </source>
</evidence>
<dbReference type="GO" id="GO:0042586">
    <property type="term" value="F:peptide deformylase activity"/>
    <property type="evidence" value="ECO:0007669"/>
    <property type="project" value="UniProtKB-UniRule"/>
</dbReference>
<dbReference type="PANTHER" id="PTHR10458:SF22">
    <property type="entry name" value="PEPTIDE DEFORMYLASE"/>
    <property type="match status" value="1"/>
</dbReference>
<dbReference type="InterPro" id="IPR023635">
    <property type="entry name" value="Peptide_deformylase"/>
</dbReference>
<keyword evidence="2" id="KW-0378">Hydrolase</keyword>
<sequence length="490" mass="54845">MTGQEHPSPFAAELTHFRKLRALTKAEVARRLHISPSYMSHLESDRERGSLDLVRRLDQELDAGGKIWKAWKEADAGGRPVQEAPEPSPSTGILVLEDTAALRYDGSVYHLTMHRRLRNTGTEPITRYLVRIAVDRYPGEPERSNALYRNHPLTWEELQLQAHCGDEQMGHVVKHDRDAFKEVWLEFANTHSRFPLYPGQEAGITYSYSVTADKWGPWFQRAVRLPTRELTVSLSFPTALQPAVWGTETSLSANFAPLRTPPTQIIDAEHTVYTWTTLDPPLHARYRMEWRLKSAHLQESEPVNTPNPSALMAAAGIVQEGDILLQAIAQPFDLPAEADEARHVVSELDAAISRVKQLHDFGKGLGIAAPQIGIGRAAAVVVPPSDGSTSIVLLNPTIAEVSTETDRQYEGCLSFFDVRGLVPRPLHIVIAHTDIDGTPRLTRFDHGLARLVLHEVDHLAGKLYHSRMEPGTQPIPVEEYRGTGRNWTYQ</sequence>
<dbReference type="GO" id="GO:0046872">
    <property type="term" value="F:metal ion binding"/>
    <property type="evidence" value="ECO:0007669"/>
    <property type="project" value="UniProtKB-KW"/>
</dbReference>
<dbReference type="InterPro" id="IPR001387">
    <property type="entry name" value="Cro/C1-type_HTH"/>
</dbReference>
<dbReference type="Proteomes" id="UP000538929">
    <property type="component" value="Unassembled WGS sequence"/>
</dbReference>
<comment type="catalytic activity">
    <reaction evidence="2">
        <text>N-terminal N-formyl-L-methionyl-[peptide] + H2O = N-terminal L-methionyl-[peptide] + formate</text>
        <dbReference type="Rhea" id="RHEA:24420"/>
        <dbReference type="Rhea" id="RHEA-COMP:10639"/>
        <dbReference type="Rhea" id="RHEA-COMP:10640"/>
        <dbReference type="ChEBI" id="CHEBI:15377"/>
        <dbReference type="ChEBI" id="CHEBI:15740"/>
        <dbReference type="ChEBI" id="CHEBI:49298"/>
        <dbReference type="ChEBI" id="CHEBI:64731"/>
        <dbReference type="EC" id="3.5.1.88"/>
    </reaction>
</comment>
<keyword evidence="5" id="KW-1185">Reference proteome</keyword>
<dbReference type="HAMAP" id="MF_00163">
    <property type="entry name" value="Pep_deformylase"/>
    <property type="match status" value="1"/>
</dbReference>
<dbReference type="PANTHER" id="PTHR10458">
    <property type="entry name" value="PEPTIDE DEFORMYLASE"/>
    <property type="match status" value="1"/>
</dbReference>
<dbReference type="PRINTS" id="PR01576">
    <property type="entry name" value="PDEFORMYLASE"/>
</dbReference>
<feature type="binding site" evidence="2">
    <location>
        <position position="458"/>
    </location>
    <ligand>
        <name>Fe cation</name>
        <dbReference type="ChEBI" id="CHEBI:24875"/>
    </ligand>
</feature>
<organism evidence="4 5">
    <name type="scientific">Streptomyces alkaliphilus</name>
    <dbReference type="NCBI Taxonomy" id="1472722"/>
    <lineage>
        <taxon>Bacteria</taxon>
        <taxon>Bacillati</taxon>
        <taxon>Actinomycetota</taxon>
        <taxon>Actinomycetes</taxon>
        <taxon>Kitasatosporales</taxon>
        <taxon>Streptomycetaceae</taxon>
        <taxon>Streptomyces</taxon>
    </lineage>
</organism>
<dbReference type="InterPro" id="IPR036821">
    <property type="entry name" value="Peptide_deformylase_sf"/>
</dbReference>
<proteinExistence type="inferred from homology"/>
<accession>A0A7W3Y046</accession>
<dbReference type="GO" id="GO:0006412">
    <property type="term" value="P:translation"/>
    <property type="evidence" value="ECO:0007669"/>
    <property type="project" value="UniProtKB-UniRule"/>
</dbReference>
<dbReference type="Pfam" id="PF01327">
    <property type="entry name" value="Pep_deformylase"/>
    <property type="match status" value="1"/>
</dbReference>
<dbReference type="AlphaFoldDB" id="A0A7W3Y046"/>
<evidence type="ECO:0000256" key="2">
    <source>
        <dbReference type="HAMAP-Rule" id="MF_00163"/>
    </source>
</evidence>
<dbReference type="GO" id="GO:0003677">
    <property type="term" value="F:DNA binding"/>
    <property type="evidence" value="ECO:0007669"/>
    <property type="project" value="InterPro"/>
</dbReference>
<gene>
    <name evidence="2" type="primary">def</name>
    <name evidence="4" type="ORF">FNQ90_02610</name>
</gene>
<dbReference type="CDD" id="cd00093">
    <property type="entry name" value="HTH_XRE"/>
    <property type="match status" value="1"/>
</dbReference>
<keyword evidence="2" id="KW-0408">Iron</keyword>
<comment type="caution">
    <text evidence="4">The sequence shown here is derived from an EMBL/GenBank/DDBJ whole genome shotgun (WGS) entry which is preliminary data.</text>
</comment>
<dbReference type="Gene3D" id="1.10.260.40">
    <property type="entry name" value="lambda repressor-like DNA-binding domains"/>
    <property type="match status" value="1"/>
</dbReference>
<dbReference type="EC" id="3.5.1.88" evidence="2"/>
<evidence type="ECO:0000259" key="3">
    <source>
        <dbReference type="PROSITE" id="PS50943"/>
    </source>
</evidence>
<dbReference type="PROSITE" id="PS50943">
    <property type="entry name" value="HTH_CROC1"/>
    <property type="match status" value="1"/>
</dbReference>
<protein>
    <recommendedName>
        <fullName evidence="2">Peptide deformylase</fullName>
        <shortName evidence="2">PDF</shortName>
        <ecNumber evidence="2">3.5.1.88</ecNumber>
    </recommendedName>
    <alternativeName>
        <fullName evidence="2">Polypeptide deformylase</fullName>
    </alternativeName>
</protein>
<keyword evidence="2" id="KW-0479">Metal-binding</keyword>
<dbReference type="Pfam" id="PF13560">
    <property type="entry name" value="HTH_31"/>
    <property type="match status" value="1"/>
</dbReference>
<dbReference type="Gene3D" id="3.90.45.10">
    <property type="entry name" value="Peptide deformylase"/>
    <property type="match status" value="1"/>
</dbReference>
<name>A0A7W3Y046_9ACTN</name>
<dbReference type="EMBL" id="VKHT01000036">
    <property type="protein sequence ID" value="MBB0243028.1"/>
    <property type="molecule type" value="Genomic_DNA"/>
</dbReference>